<dbReference type="Pfam" id="PF00188">
    <property type="entry name" value="CAP"/>
    <property type="match status" value="1"/>
</dbReference>
<dbReference type="InterPro" id="IPR035940">
    <property type="entry name" value="CAP_sf"/>
</dbReference>
<evidence type="ECO:0000313" key="3">
    <source>
        <dbReference type="Proteomes" id="UP000225277"/>
    </source>
</evidence>
<dbReference type="EMBL" id="FJUY01000011">
    <property type="protein sequence ID" value="CZT21433.1"/>
    <property type="molecule type" value="Genomic_DNA"/>
</dbReference>
<dbReference type="GeneID" id="35602415"/>
<feature type="domain" description="SCP" evidence="1">
    <location>
        <begin position="9"/>
        <end position="58"/>
    </location>
</feature>
<keyword evidence="3" id="KW-1185">Reference proteome</keyword>
<protein>
    <recommendedName>
        <fullName evidence="1">SCP domain-containing protein</fullName>
    </recommendedName>
</protein>
<dbReference type="SUPFAM" id="SSF55797">
    <property type="entry name" value="PR-1-like"/>
    <property type="match status" value="1"/>
</dbReference>
<reference evidence="2 3" key="1">
    <citation type="submission" date="2016-03" db="EMBL/GenBank/DDBJ databases">
        <authorList>
            <person name="Ploux O."/>
        </authorList>
    </citation>
    <scope>NUCLEOTIDE SEQUENCE [LARGE SCALE GENOMIC DNA]</scope>
    <source>
        <strain evidence="2 3">URUG2</strain>
    </source>
</reference>
<dbReference type="Gene3D" id="3.40.33.10">
    <property type="entry name" value="CAP"/>
    <property type="match status" value="1"/>
</dbReference>
<name>A0A2D3VKA9_9PEZI</name>
<dbReference type="RefSeq" id="XP_023628322.1">
    <property type="nucleotide sequence ID" value="XM_023772554.1"/>
</dbReference>
<evidence type="ECO:0000259" key="1">
    <source>
        <dbReference type="Pfam" id="PF00188"/>
    </source>
</evidence>
<accession>A0A2D3VKA9</accession>
<dbReference type="Proteomes" id="UP000225277">
    <property type="component" value="Unassembled WGS sequence"/>
</dbReference>
<gene>
    <name evidence="2" type="ORF">RCC_07296</name>
</gene>
<dbReference type="InterPro" id="IPR014044">
    <property type="entry name" value="CAP_dom"/>
</dbReference>
<organism evidence="2 3">
    <name type="scientific">Ramularia collo-cygni</name>
    <dbReference type="NCBI Taxonomy" id="112498"/>
    <lineage>
        <taxon>Eukaryota</taxon>
        <taxon>Fungi</taxon>
        <taxon>Dikarya</taxon>
        <taxon>Ascomycota</taxon>
        <taxon>Pezizomycotina</taxon>
        <taxon>Dothideomycetes</taxon>
        <taxon>Dothideomycetidae</taxon>
        <taxon>Mycosphaerellales</taxon>
        <taxon>Mycosphaerellaceae</taxon>
        <taxon>Ramularia</taxon>
    </lineage>
</organism>
<dbReference type="AlphaFoldDB" id="A0A2D3VKA9"/>
<proteinExistence type="predicted"/>
<sequence>MNRDQQLALRRHSTFRTQLGLQPLIWSWQLAEHAQDRADALAESMEKGTQFEETALEGESVAVLGSVGIKYPLDEASRLWQINQVRGEDGQENGVLEVSSTWVRFFEVDCYEYLAS</sequence>
<evidence type="ECO:0000313" key="2">
    <source>
        <dbReference type="EMBL" id="CZT21433.1"/>
    </source>
</evidence>